<dbReference type="PANTHER" id="PTHR10845:SF192">
    <property type="entry name" value="DOUBLE HIT, ISOFORM B"/>
    <property type="match status" value="1"/>
</dbReference>
<feature type="transmembrane region" description="Helical" evidence="2">
    <location>
        <begin position="79"/>
        <end position="98"/>
    </location>
</feature>
<keyword evidence="2" id="KW-0472">Membrane</keyword>
<dbReference type="PROSITE" id="PS50132">
    <property type="entry name" value="RGS"/>
    <property type="match status" value="2"/>
</dbReference>
<evidence type="ECO:0000313" key="4">
    <source>
        <dbReference type="EMBL" id="TPX57411.1"/>
    </source>
</evidence>
<dbReference type="AlphaFoldDB" id="A0A507E0W9"/>
<dbReference type="InterPro" id="IPR044926">
    <property type="entry name" value="RGS_subdomain_2"/>
</dbReference>
<feature type="transmembrane region" description="Helical" evidence="2">
    <location>
        <begin position="315"/>
        <end position="336"/>
    </location>
</feature>
<sequence length="659" mass="73222">MTADRTYRLHDDTFNHAYYSAFACISCYILVTIMMYTRRRKSPYLAGRLFWWTLAQALTGYLAISATAIRTLWPALPCFIQLWIANFAGITFCWLFIARSAKFYFQFKVSHAKLFGAGLVNYSNHPTIFEDDTSSLNNVPIAGPNTNPSLASASVSKGKSLPQARSSNVPPSPSGNNPMFNMFDDAFVPLSGGGSMLRGAGGLSPSTSLSQFESSTPFEALSQNWYWIHRSRVADSRLLKIYGVVMISMVLMLIVVQIKTTEFPLRLELVDWSACASDWEFFPVLFYLFAFEFIACPIIFWKFREARDNCGIRTELFITIIVGMPCWAVYLCWGYVPNSWLSIWLPSTWYIVSLIVSHTSAITIPLILSYRNELLRKKMVFLYNMESFAKVLSDKVVWEEFKLYMAADFCVENALFYEAYQELIVQAASALTREGVKCTGMPLHGSALAKSTIRGANLFADIMGKRRTSNVPPLPGNSTSVTRSPSGLRLSSSIRNTTPTSSGTAPTTQYSQSMPGPSISEDQVSVAGLAFADAQVPESAKQHYRAFFETYLTQGAPYEVNLPSIVRDTVVHAFNQDKIHVGIFDTAKEEVVQSMFLNTFPNFLHASHAKHPIKTTSGGTTLENAAMGKDRDDSLEAGIRPAPAAAAPVKTSVMREVDA</sequence>
<dbReference type="SMART" id="SM00315">
    <property type="entry name" value="RGS"/>
    <property type="match status" value="1"/>
</dbReference>
<dbReference type="PANTHER" id="PTHR10845">
    <property type="entry name" value="REGULATOR OF G PROTEIN SIGNALING"/>
    <property type="match status" value="1"/>
</dbReference>
<feature type="region of interest" description="Disordered" evidence="1">
    <location>
        <begin position="469"/>
        <end position="519"/>
    </location>
</feature>
<protein>
    <recommendedName>
        <fullName evidence="3">RGS domain-containing protein</fullName>
    </recommendedName>
</protein>
<feature type="domain" description="RGS" evidence="3">
    <location>
        <begin position="387"/>
        <end position="423"/>
    </location>
</feature>
<dbReference type="EMBL" id="QEAQ01000053">
    <property type="protein sequence ID" value="TPX57411.1"/>
    <property type="molecule type" value="Genomic_DNA"/>
</dbReference>
<dbReference type="InterPro" id="IPR016137">
    <property type="entry name" value="RGS"/>
</dbReference>
<dbReference type="Pfam" id="PF00615">
    <property type="entry name" value="RGS"/>
    <property type="match status" value="1"/>
</dbReference>
<dbReference type="Gene3D" id="1.10.167.10">
    <property type="entry name" value="Regulator of G-protein Signalling 4, domain 2"/>
    <property type="match status" value="1"/>
</dbReference>
<evidence type="ECO:0000256" key="2">
    <source>
        <dbReference type="SAM" id="Phobius"/>
    </source>
</evidence>
<feature type="compositionally biased region" description="Polar residues" evidence="1">
    <location>
        <begin position="509"/>
        <end position="519"/>
    </location>
</feature>
<keyword evidence="2" id="KW-0812">Transmembrane</keyword>
<feature type="region of interest" description="Disordered" evidence="1">
    <location>
        <begin position="614"/>
        <end position="659"/>
    </location>
</feature>
<feature type="transmembrane region" description="Helical" evidence="2">
    <location>
        <begin position="348"/>
        <end position="370"/>
    </location>
</feature>
<feature type="compositionally biased region" description="Polar residues" evidence="1">
    <location>
        <begin position="614"/>
        <end position="623"/>
    </location>
</feature>
<name>A0A507E0W9_9FUNG</name>
<feature type="transmembrane region" description="Helical" evidence="2">
    <location>
        <begin position="49"/>
        <end position="73"/>
    </location>
</feature>
<dbReference type="Proteomes" id="UP000318582">
    <property type="component" value="Unassembled WGS sequence"/>
</dbReference>
<reference evidence="4 5" key="1">
    <citation type="journal article" date="2019" name="Sci. Rep.">
        <title>Comparative genomics of chytrid fungi reveal insights into the obligate biotrophic and pathogenic lifestyle of Synchytrium endobioticum.</title>
        <authorList>
            <person name="van de Vossenberg B.T.L.H."/>
            <person name="Warris S."/>
            <person name="Nguyen H.D.T."/>
            <person name="van Gent-Pelzer M.P.E."/>
            <person name="Joly D.L."/>
            <person name="van de Geest H.C."/>
            <person name="Bonants P.J.M."/>
            <person name="Smith D.S."/>
            <person name="Levesque C.A."/>
            <person name="van der Lee T.A.J."/>
        </authorList>
    </citation>
    <scope>NUCLEOTIDE SEQUENCE [LARGE SCALE GENOMIC DNA]</scope>
    <source>
        <strain evidence="4 5">CBS 809.83</strain>
    </source>
</reference>
<feature type="transmembrane region" description="Helical" evidence="2">
    <location>
        <begin position="238"/>
        <end position="258"/>
    </location>
</feature>
<comment type="caution">
    <text evidence="4">The sequence shown here is derived from an EMBL/GenBank/DDBJ whole genome shotgun (WGS) entry which is preliminary data.</text>
</comment>
<dbReference type="InterPro" id="IPR036305">
    <property type="entry name" value="RGS_sf"/>
</dbReference>
<dbReference type="SUPFAM" id="SSF48097">
    <property type="entry name" value="Regulator of G-protein signaling, RGS"/>
    <property type="match status" value="1"/>
</dbReference>
<organism evidence="4 5">
    <name type="scientific">Powellomyces hirtus</name>
    <dbReference type="NCBI Taxonomy" id="109895"/>
    <lineage>
        <taxon>Eukaryota</taxon>
        <taxon>Fungi</taxon>
        <taxon>Fungi incertae sedis</taxon>
        <taxon>Chytridiomycota</taxon>
        <taxon>Chytridiomycota incertae sedis</taxon>
        <taxon>Chytridiomycetes</taxon>
        <taxon>Spizellomycetales</taxon>
        <taxon>Powellomycetaceae</taxon>
        <taxon>Powellomyces</taxon>
    </lineage>
</organism>
<gene>
    <name evidence="4" type="ORF">PhCBS80983_g03874</name>
</gene>
<accession>A0A507E0W9</accession>
<keyword evidence="5" id="KW-1185">Reference proteome</keyword>
<keyword evidence="2" id="KW-1133">Transmembrane helix</keyword>
<feature type="compositionally biased region" description="Polar residues" evidence="1">
    <location>
        <begin position="476"/>
        <end position="496"/>
    </location>
</feature>
<feature type="compositionally biased region" description="Low complexity" evidence="1">
    <location>
        <begin position="497"/>
        <end position="508"/>
    </location>
</feature>
<evidence type="ECO:0000256" key="1">
    <source>
        <dbReference type="SAM" id="MobiDB-lite"/>
    </source>
</evidence>
<dbReference type="PROSITE" id="PS51257">
    <property type="entry name" value="PROKAR_LIPOPROTEIN"/>
    <property type="match status" value="1"/>
</dbReference>
<proteinExistence type="predicted"/>
<feature type="transmembrane region" description="Helical" evidence="2">
    <location>
        <begin position="17"/>
        <end position="37"/>
    </location>
</feature>
<evidence type="ECO:0000259" key="3">
    <source>
        <dbReference type="PROSITE" id="PS50132"/>
    </source>
</evidence>
<feature type="transmembrane region" description="Helical" evidence="2">
    <location>
        <begin position="281"/>
        <end position="303"/>
    </location>
</feature>
<feature type="domain" description="RGS" evidence="3">
    <location>
        <begin position="545"/>
        <end position="606"/>
    </location>
</feature>
<evidence type="ECO:0000313" key="5">
    <source>
        <dbReference type="Proteomes" id="UP000318582"/>
    </source>
</evidence>